<reference evidence="11 12" key="1">
    <citation type="submission" date="2016-10" db="EMBL/GenBank/DDBJ databases">
        <authorList>
            <person name="de Groot N.N."/>
        </authorList>
    </citation>
    <scope>NUCLEOTIDE SEQUENCE [LARGE SCALE GENOMIC DNA]</scope>
    <source>
        <strain evidence="11 12">JCM 19513</strain>
    </source>
</reference>
<comment type="function">
    <text evidence="1 10">Controls the rotational direction of flagella during chemotaxis.</text>
</comment>
<dbReference type="PANTHER" id="PTHR35091">
    <property type="entry name" value="FLAGELLAR PROTEIN FLIL"/>
    <property type="match status" value="1"/>
</dbReference>
<keyword evidence="7 10" id="KW-0283">Flagellar rotation</keyword>
<protein>
    <recommendedName>
        <fullName evidence="10">Flagellar protein FliL</fullName>
    </recommendedName>
</protein>
<evidence type="ECO:0000256" key="5">
    <source>
        <dbReference type="ARBA" id="ARBA00022500"/>
    </source>
</evidence>
<keyword evidence="6 10" id="KW-0812">Transmembrane</keyword>
<dbReference type="InterPro" id="IPR005503">
    <property type="entry name" value="FliL"/>
</dbReference>
<keyword evidence="11" id="KW-0282">Flagellum</keyword>
<dbReference type="Pfam" id="PF03748">
    <property type="entry name" value="FliL"/>
    <property type="match status" value="1"/>
</dbReference>
<evidence type="ECO:0000256" key="3">
    <source>
        <dbReference type="ARBA" id="ARBA00008281"/>
    </source>
</evidence>
<keyword evidence="10" id="KW-0997">Cell inner membrane</keyword>
<keyword evidence="9 10" id="KW-0472">Membrane</keyword>
<feature type="transmembrane region" description="Helical" evidence="10">
    <location>
        <begin position="23"/>
        <end position="46"/>
    </location>
</feature>
<evidence type="ECO:0000256" key="4">
    <source>
        <dbReference type="ARBA" id="ARBA00022475"/>
    </source>
</evidence>
<sequence length="171" mass="18855">MAKQEQKPAEAPAEAKPAGNKKLIIMMLVGFIVVGAASAGGVWFFLGGQKSAEPEEAAEPAEPVKLPALYEQLTPAFVVNYTHEGRQHYMQVHVSLMARDPAKLDELKVHMPVLRNELVMLFSQQNFAELMKPEGKVALREQATAKVKEIAQRETGADVVEQVLFTNFVVQ</sequence>
<dbReference type="PANTHER" id="PTHR35091:SF2">
    <property type="entry name" value="FLAGELLAR PROTEIN FLIL"/>
    <property type="match status" value="1"/>
</dbReference>
<evidence type="ECO:0000256" key="7">
    <source>
        <dbReference type="ARBA" id="ARBA00022779"/>
    </source>
</evidence>
<keyword evidence="11" id="KW-0969">Cilium</keyword>
<evidence type="ECO:0000256" key="1">
    <source>
        <dbReference type="ARBA" id="ARBA00002254"/>
    </source>
</evidence>
<keyword evidence="5 10" id="KW-0145">Chemotaxis</keyword>
<evidence type="ECO:0000313" key="12">
    <source>
        <dbReference type="Proteomes" id="UP000185766"/>
    </source>
</evidence>
<dbReference type="GO" id="GO:0006935">
    <property type="term" value="P:chemotaxis"/>
    <property type="evidence" value="ECO:0007669"/>
    <property type="project" value="UniProtKB-KW"/>
</dbReference>
<comment type="subcellular location">
    <subcellularLocation>
        <location evidence="10">Cell inner membrane</location>
    </subcellularLocation>
    <subcellularLocation>
        <location evidence="2">Cell membrane</location>
        <topology evidence="2">Single-pass membrane protein</topology>
    </subcellularLocation>
</comment>
<proteinExistence type="inferred from homology"/>
<organism evidence="11 12">
    <name type="scientific">Atopomonas hussainii</name>
    <dbReference type="NCBI Taxonomy" id="1429083"/>
    <lineage>
        <taxon>Bacteria</taxon>
        <taxon>Pseudomonadati</taxon>
        <taxon>Pseudomonadota</taxon>
        <taxon>Gammaproteobacteria</taxon>
        <taxon>Pseudomonadales</taxon>
        <taxon>Pseudomonadaceae</taxon>
        <taxon>Atopomonas</taxon>
    </lineage>
</organism>
<evidence type="ECO:0000256" key="6">
    <source>
        <dbReference type="ARBA" id="ARBA00022692"/>
    </source>
</evidence>
<gene>
    <name evidence="11" type="ORF">SAMN05216214_10570</name>
</gene>
<evidence type="ECO:0000256" key="9">
    <source>
        <dbReference type="ARBA" id="ARBA00023136"/>
    </source>
</evidence>
<evidence type="ECO:0000256" key="2">
    <source>
        <dbReference type="ARBA" id="ARBA00004162"/>
    </source>
</evidence>
<dbReference type="GO" id="GO:0005886">
    <property type="term" value="C:plasma membrane"/>
    <property type="evidence" value="ECO:0007669"/>
    <property type="project" value="UniProtKB-SubCell"/>
</dbReference>
<name>A0A1H7JYR5_9GAMM</name>
<keyword evidence="4" id="KW-1003">Cell membrane</keyword>
<dbReference type="GO" id="GO:0009425">
    <property type="term" value="C:bacterial-type flagellum basal body"/>
    <property type="evidence" value="ECO:0007669"/>
    <property type="project" value="InterPro"/>
</dbReference>
<keyword evidence="11" id="KW-0966">Cell projection</keyword>
<dbReference type="Proteomes" id="UP000185766">
    <property type="component" value="Unassembled WGS sequence"/>
</dbReference>
<evidence type="ECO:0000256" key="10">
    <source>
        <dbReference type="RuleBase" id="RU364125"/>
    </source>
</evidence>
<dbReference type="STRING" id="1429083.GCA_001885685_01357"/>
<evidence type="ECO:0000256" key="8">
    <source>
        <dbReference type="ARBA" id="ARBA00022989"/>
    </source>
</evidence>
<dbReference type="AlphaFoldDB" id="A0A1H7JYR5"/>
<evidence type="ECO:0000313" key="11">
    <source>
        <dbReference type="EMBL" id="SEK78897.1"/>
    </source>
</evidence>
<keyword evidence="12" id="KW-1185">Reference proteome</keyword>
<comment type="similarity">
    <text evidence="3 10">Belongs to the FliL family.</text>
</comment>
<accession>A0A1H7JYR5</accession>
<dbReference type="EMBL" id="FOAS01000005">
    <property type="protein sequence ID" value="SEK78897.1"/>
    <property type="molecule type" value="Genomic_DNA"/>
</dbReference>
<keyword evidence="8 10" id="KW-1133">Transmembrane helix</keyword>
<dbReference type="GO" id="GO:0071978">
    <property type="term" value="P:bacterial-type flagellum-dependent swarming motility"/>
    <property type="evidence" value="ECO:0007669"/>
    <property type="project" value="TreeGrafter"/>
</dbReference>
<dbReference type="RefSeq" id="WP_074866282.1">
    <property type="nucleotide sequence ID" value="NZ_FOAS01000005.1"/>
</dbReference>